<dbReference type="Proteomes" id="UP000694888">
    <property type="component" value="Unplaced"/>
</dbReference>
<organism evidence="10 11">
    <name type="scientific">Aplysia californica</name>
    <name type="common">California sea hare</name>
    <dbReference type="NCBI Taxonomy" id="6500"/>
    <lineage>
        <taxon>Eukaryota</taxon>
        <taxon>Metazoa</taxon>
        <taxon>Spiralia</taxon>
        <taxon>Lophotrochozoa</taxon>
        <taxon>Mollusca</taxon>
        <taxon>Gastropoda</taxon>
        <taxon>Heterobranchia</taxon>
        <taxon>Euthyneura</taxon>
        <taxon>Tectipleura</taxon>
        <taxon>Aplysiida</taxon>
        <taxon>Aplysioidea</taxon>
        <taxon>Aplysiidae</taxon>
        <taxon>Aplysia</taxon>
    </lineage>
</organism>
<proteinExistence type="inferred from homology"/>
<evidence type="ECO:0000256" key="2">
    <source>
        <dbReference type="ARBA" id="ARBA00013064"/>
    </source>
</evidence>
<keyword evidence="5" id="KW-0479">Metal-binding</keyword>
<evidence type="ECO:0000256" key="3">
    <source>
        <dbReference type="ARBA" id="ARBA00022801"/>
    </source>
</evidence>
<evidence type="ECO:0000313" key="12">
    <source>
        <dbReference type="RefSeq" id="XP_035827302.1"/>
    </source>
</evidence>
<evidence type="ECO:0000259" key="8">
    <source>
        <dbReference type="PROSITE" id="PS50056"/>
    </source>
</evidence>
<reference evidence="11 12" key="1">
    <citation type="submission" date="2025-05" db="UniProtKB">
        <authorList>
            <consortium name="RefSeq"/>
        </authorList>
    </citation>
    <scope>IDENTIFICATION</scope>
</reference>
<evidence type="ECO:0000313" key="10">
    <source>
        <dbReference type="Proteomes" id="UP000694888"/>
    </source>
</evidence>
<feature type="domain" description="Tyrosine specific protein phosphatases" evidence="8">
    <location>
        <begin position="66"/>
        <end position="124"/>
    </location>
</feature>
<evidence type="ECO:0000259" key="7">
    <source>
        <dbReference type="PROSITE" id="PS50054"/>
    </source>
</evidence>
<feature type="domain" description="C2H2-type" evidence="9">
    <location>
        <begin position="204"/>
        <end position="232"/>
    </location>
</feature>
<evidence type="ECO:0000256" key="4">
    <source>
        <dbReference type="ARBA" id="ARBA00022912"/>
    </source>
</evidence>
<feature type="compositionally biased region" description="Acidic residues" evidence="6">
    <location>
        <begin position="170"/>
        <end position="184"/>
    </location>
</feature>
<dbReference type="InterPro" id="IPR016130">
    <property type="entry name" value="Tyr_Pase_AS"/>
</dbReference>
<dbReference type="PROSITE" id="PS50157">
    <property type="entry name" value="ZINC_FINGER_C2H2_2"/>
    <property type="match status" value="1"/>
</dbReference>
<feature type="region of interest" description="Disordered" evidence="6">
    <location>
        <begin position="152"/>
        <end position="184"/>
    </location>
</feature>
<comment type="similarity">
    <text evidence="1">Belongs to the protein-tyrosine phosphatase family. Non-receptor class dual specificity subfamily.</text>
</comment>
<dbReference type="RefSeq" id="XP_005104719.1">
    <property type="nucleotide sequence ID" value="XM_005104662.3"/>
</dbReference>
<evidence type="ECO:0000313" key="11">
    <source>
        <dbReference type="RefSeq" id="XP_005104719.1"/>
    </source>
</evidence>
<feature type="domain" description="Tyrosine-protein phosphatase" evidence="7">
    <location>
        <begin position="2"/>
        <end position="145"/>
    </location>
</feature>
<dbReference type="PROSITE" id="PS50056">
    <property type="entry name" value="TYR_PHOSPHATASE_2"/>
    <property type="match status" value="1"/>
</dbReference>
<name>A0ABM0JYT1_APLCA</name>
<keyword evidence="3" id="KW-0378">Hydrolase</keyword>
<dbReference type="GeneID" id="101856118"/>
<keyword evidence="10" id="KW-1185">Reference proteome</keyword>
<keyword evidence="5" id="KW-0862">Zinc</keyword>
<evidence type="ECO:0000256" key="5">
    <source>
        <dbReference type="PROSITE-ProRule" id="PRU00042"/>
    </source>
</evidence>
<evidence type="ECO:0000259" key="9">
    <source>
        <dbReference type="PROSITE" id="PS50157"/>
    </source>
</evidence>
<dbReference type="PROSITE" id="PS00028">
    <property type="entry name" value="ZINC_FINGER_C2H2_1"/>
    <property type="match status" value="1"/>
</dbReference>
<dbReference type="InterPro" id="IPR000340">
    <property type="entry name" value="Dual-sp_phosphatase_cat-dom"/>
</dbReference>
<dbReference type="SMART" id="SM00195">
    <property type="entry name" value="DSPc"/>
    <property type="match status" value="1"/>
</dbReference>
<dbReference type="CDD" id="cd14498">
    <property type="entry name" value="DSP"/>
    <property type="match status" value="1"/>
</dbReference>
<dbReference type="PANTHER" id="PTHR45848:SF4">
    <property type="entry name" value="DUAL SPECIFICITY PROTEIN PHOSPHATASE 12"/>
    <property type="match status" value="1"/>
</dbReference>
<dbReference type="PANTHER" id="PTHR45848">
    <property type="entry name" value="DUAL SPECIFICITY PROTEIN PHOSPHATASE 12 FAMILY MEMBER"/>
    <property type="match status" value="1"/>
</dbReference>
<accession>A0ABM0JYT1</accession>
<dbReference type="InterPro" id="IPR029021">
    <property type="entry name" value="Prot-tyrosine_phosphatase-like"/>
</dbReference>
<dbReference type="Gene3D" id="3.90.190.10">
    <property type="entry name" value="Protein tyrosine phosphatase superfamily"/>
    <property type="match status" value="1"/>
</dbReference>
<keyword evidence="5" id="KW-0863">Zinc-finger</keyword>
<dbReference type="Pfam" id="PF00782">
    <property type="entry name" value="DSPc"/>
    <property type="match status" value="1"/>
</dbReference>
<dbReference type="InterPro" id="IPR000387">
    <property type="entry name" value="Tyr_Pase_dom"/>
</dbReference>
<dbReference type="EC" id="3.1.3.48" evidence="2"/>
<dbReference type="InterPro" id="IPR016278">
    <property type="entry name" value="DUSP12"/>
</dbReference>
<gene>
    <name evidence="11 12" type="primary">LOC101856118</name>
</gene>
<keyword evidence="4" id="KW-0904">Protein phosphatase</keyword>
<dbReference type="RefSeq" id="XP_035827302.1">
    <property type="nucleotide sequence ID" value="XM_035971409.1"/>
</dbReference>
<dbReference type="PIRSF" id="PIRSF000941">
    <property type="entry name" value="DUSP12"/>
    <property type="match status" value="1"/>
</dbReference>
<dbReference type="InterPro" id="IPR013087">
    <property type="entry name" value="Znf_C2H2_type"/>
</dbReference>
<dbReference type="InterPro" id="IPR020422">
    <property type="entry name" value="TYR_PHOSPHATASE_DUAL_dom"/>
</dbReference>
<evidence type="ECO:0000256" key="1">
    <source>
        <dbReference type="ARBA" id="ARBA00008601"/>
    </source>
</evidence>
<dbReference type="PROSITE" id="PS00383">
    <property type="entry name" value="TYR_PHOSPHATASE_1"/>
    <property type="match status" value="1"/>
</dbReference>
<evidence type="ECO:0000256" key="6">
    <source>
        <dbReference type="SAM" id="MobiDB-lite"/>
    </source>
</evidence>
<dbReference type="PROSITE" id="PS50054">
    <property type="entry name" value="TYR_PHOSPHATASE_DUAL"/>
    <property type="match status" value="1"/>
</dbReference>
<dbReference type="SUPFAM" id="SSF52799">
    <property type="entry name" value="(Phosphotyrosine protein) phosphatases II"/>
    <property type="match status" value="1"/>
</dbReference>
<sequence length="369" mass="41243">METSDLIIDGIFLGGITSAKNEKELQANNITHILSVMRKPLPESVRHSRVCMNINATDTYKCDLLQWFPDGLTFIDKARKNGGIVLVHCQAGRSRSATIVIAYLMYKLNLSFKEARDKVRECRPVIRPNKGFKEQLLRFEFMGSSIKAGSFLSQSGKTRKPGTKLKDSPDYDEESEEEYDEDDDFVEEATGRLTDAQEENGSVFRCKKCRMVLFHESYLTSHLSGDHERHKNSASHKQKVPSEVRKMNCERAIFVECLPWMEGDASSDSGEIHCPKCRAVIGSYVWHGEKCPCGAWVAPAFRVNNQKVENIASHQALAQMNKVECSDLPSDLTESGACGVRVEDVENCTGGLGVLSLNDSRKQTDHGSP</sequence>
<protein>
    <recommendedName>
        <fullName evidence="2">protein-tyrosine-phosphatase</fullName>
        <ecNumber evidence="2">3.1.3.48</ecNumber>
    </recommendedName>
</protein>